<dbReference type="PANTHER" id="PTHR34390">
    <property type="entry name" value="UPF0442 PROTEIN YJJB-RELATED"/>
    <property type="match status" value="1"/>
</dbReference>
<gene>
    <name evidence="9" type="ordered locus">CLJ_B0911</name>
</gene>
<dbReference type="EMBL" id="CP001083">
    <property type="protein sequence ID" value="ACQ54314.1"/>
    <property type="molecule type" value="Genomic_DNA"/>
</dbReference>
<feature type="transmembrane region" description="Helical" evidence="7">
    <location>
        <begin position="127"/>
        <end position="160"/>
    </location>
</feature>
<keyword evidence="4 7" id="KW-1133">Transmembrane helix</keyword>
<organism evidence="9 10">
    <name type="scientific">Clostridium botulinum (strain 657 / Type Ba4)</name>
    <dbReference type="NCBI Taxonomy" id="515621"/>
    <lineage>
        <taxon>Bacteria</taxon>
        <taxon>Bacillati</taxon>
        <taxon>Bacillota</taxon>
        <taxon>Clostridia</taxon>
        <taxon>Eubacteriales</taxon>
        <taxon>Clostridiaceae</taxon>
        <taxon>Clostridium</taxon>
    </lineage>
</organism>
<comment type="subcellular location">
    <subcellularLocation>
        <location evidence="1">Cell membrane</location>
        <topology evidence="1">Multi-pass membrane protein</topology>
    </subcellularLocation>
</comment>
<keyword evidence="2" id="KW-1003">Cell membrane</keyword>
<evidence type="ECO:0000256" key="5">
    <source>
        <dbReference type="ARBA" id="ARBA00023136"/>
    </source>
</evidence>
<evidence type="ECO:0000256" key="6">
    <source>
        <dbReference type="ARBA" id="ARBA00034125"/>
    </source>
</evidence>
<dbReference type="InterPro" id="IPR010619">
    <property type="entry name" value="ThrE-like_N"/>
</dbReference>
<keyword evidence="3 7" id="KW-0812">Transmembrane</keyword>
<feature type="domain" description="Threonine/serine exporter-like N-terminal" evidence="8">
    <location>
        <begin position="17"/>
        <end position="254"/>
    </location>
</feature>
<protein>
    <recommendedName>
        <fullName evidence="8">Threonine/serine exporter-like N-terminal domain-containing protein</fullName>
    </recommendedName>
</protein>
<dbReference type="Proteomes" id="UP000002333">
    <property type="component" value="Chromosome"/>
</dbReference>
<evidence type="ECO:0000256" key="3">
    <source>
        <dbReference type="ARBA" id="ARBA00022692"/>
    </source>
</evidence>
<dbReference type="InterPro" id="IPR050539">
    <property type="entry name" value="ThrE_Dicarb/AminoAcid_Exp"/>
</dbReference>
<sequence>MERLFIMQAKYDKFQEYVLEIGRRMVMCGAEVRRVEDTIIRICNAYDIKVCNVYAITTLIVMTMKDSEGRHYTQSVRINSTATDLGQLEALNAMAREICSKVPPISEIGSALDNNKLRKESNIKKCIGYMLAASGFAVFFGGTFLDGLIAAVIAIAIFGMDHFFQIRKLNRVIYTVIACFLSGCLAQLCGHFGLCMNVDKVMIGDIMIFIPALVLINGVKEIFYQDIMPGLYRLIEAFMIALSIAIGFVGSMMLLGGIL</sequence>
<dbReference type="GO" id="GO:0015744">
    <property type="term" value="P:succinate transport"/>
    <property type="evidence" value="ECO:0007669"/>
    <property type="project" value="TreeGrafter"/>
</dbReference>
<name>A0A3F3A1N0_CLOB6</name>
<evidence type="ECO:0000256" key="1">
    <source>
        <dbReference type="ARBA" id="ARBA00004651"/>
    </source>
</evidence>
<feature type="transmembrane region" description="Helical" evidence="7">
    <location>
        <begin position="172"/>
        <end position="194"/>
    </location>
</feature>
<feature type="transmembrane region" description="Helical" evidence="7">
    <location>
        <begin position="231"/>
        <end position="255"/>
    </location>
</feature>
<reference evidence="9 10" key="1">
    <citation type="journal article" date="2007" name="PLoS ONE">
        <title>Analysis of the neurotoxin complex genes in Clostridium botulinum A1-A4 and B1 strains: BoNT/A3, /Ba4 and /B1 clusters are located within plasmids.</title>
        <authorList>
            <person name="Smith T.J."/>
            <person name="Hill K.K."/>
            <person name="Foley B.T."/>
            <person name="Detter J.C."/>
            <person name="Munk A.C."/>
            <person name="Bruce D.C."/>
            <person name="Doggett N.A."/>
            <person name="Smith L.A."/>
            <person name="Marks J.D."/>
            <person name="Xie G."/>
            <person name="Brettin T.S."/>
        </authorList>
    </citation>
    <scope>NUCLEOTIDE SEQUENCE [LARGE SCALE GENOMIC DNA]</scope>
    <source>
        <strain evidence="10">657 / Type Ba4</strain>
    </source>
</reference>
<feature type="transmembrane region" description="Helical" evidence="7">
    <location>
        <begin position="201"/>
        <end position="219"/>
    </location>
</feature>
<dbReference type="AlphaFoldDB" id="A0A3F3A1N0"/>
<evidence type="ECO:0000259" key="8">
    <source>
        <dbReference type="Pfam" id="PF06738"/>
    </source>
</evidence>
<evidence type="ECO:0000256" key="7">
    <source>
        <dbReference type="SAM" id="Phobius"/>
    </source>
</evidence>
<evidence type="ECO:0000313" key="9">
    <source>
        <dbReference type="EMBL" id="ACQ54314.1"/>
    </source>
</evidence>
<comment type="similarity">
    <text evidence="6">Belongs to the ThrE exporter (TC 2.A.79) family.</text>
</comment>
<dbReference type="GO" id="GO:0005886">
    <property type="term" value="C:plasma membrane"/>
    <property type="evidence" value="ECO:0007669"/>
    <property type="project" value="UniProtKB-SubCell"/>
</dbReference>
<evidence type="ECO:0000313" key="10">
    <source>
        <dbReference type="Proteomes" id="UP000002333"/>
    </source>
</evidence>
<keyword evidence="5 7" id="KW-0472">Membrane</keyword>
<dbReference type="Pfam" id="PF06738">
    <property type="entry name" value="ThrE"/>
    <property type="match status" value="1"/>
</dbReference>
<dbReference type="PANTHER" id="PTHR34390:SF2">
    <property type="entry name" value="SUCCINATE TRANSPORTER SUBUNIT YJJP-RELATED"/>
    <property type="match status" value="1"/>
</dbReference>
<dbReference type="GO" id="GO:0022857">
    <property type="term" value="F:transmembrane transporter activity"/>
    <property type="evidence" value="ECO:0007669"/>
    <property type="project" value="InterPro"/>
</dbReference>
<reference evidence="10" key="2">
    <citation type="submission" date="2008-05" db="EMBL/GenBank/DDBJ databases">
        <title>Genome sequence of Clostridium botulinum Ba4 strain 657.</title>
        <authorList>
            <person name="Shrivastava S."/>
            <person name="Brown J.L."/>
            <person name="Bruce D."/>
            <person name="Detter C."/>
            <person name="Munk C."/>
            <person name="Smith L.A."/>
            <person name="Smith T.J."/>
            <person name="Sutton G."/>
            <person name="Brettin T.S."/>
        </authorList>
    </citation>
    <scope>NUCLEOTIDE SEQUENCE [LARGE SCALE GENOMIC DNA]</scope>
    <source>
        <strain evidence="10">657 / Type Ba4</strain>
    </source>
</reference>
<evidence type="ECO:0000256" key="4">
    <source>
        <dbReference type="ARBA" id="ARBA00022989"/>
    </source>
</evidence>
<evidence type="ECO:0000256" key="2">
    <source>
        <dbReference type="ARBA" id="ARBA00022475"/>
    </source>
</evidence>
<dbReference type="KEGG" id="cbi:CLJ_B0911"/>
<accession>A0A3F3A1N0</accession>
<proteinExistence type="inferred from homology"/>